<dbReference type="InterPro" id="IPR000594">
    <property type="entry name" value="ThiF_NAD_FAD-bd"/>
</dbReference>
<comment type="similarity">
    <text evidence="2">Belongs to the HesA/MoeB/ThiF family.</text>
</comment>
<evidence type="ECO:0000256" key="8">
    <source>
        <dbReference type="ARBA" id="ARBA00063809"/>
    </source>
</evidence>
<dbReference type="GO" id="GO:0005524">
    <property type="term" value="F:ATP binding"/>
    <property type="evidence" value="ECO:0007669"/>
    <property type="project" value="UniProtKB-KW"/>
</dbReference>
<dbReference type="EMBL" id="CP158373">
    <property type="protein sequence ID" value="XBY63346.1"/>
    <property type="molecule type" value="Genomic_DNA"/>
</dbReference>
<dbReference type="AlphaFoldDB" id="A0AAU7Y124"/>
<evidence type="ECO:0000313" key="15">
    <source>
        <dbReference type="EMBL" id="XBY63346.1"/>
    </source>
</evidence>
<dbReference type="GO" id="GO:0005829">
    <property type="term" value="C:cytosol"/>
    <property type="evidence" value="ECO:0007669"/>
    <property type="project" value="TreeGrafter"/>
</dbReference>
<evidence type="ECO:0000256" key="1">
    <source>
        <dbReference type="ARBA" id="ARBA00005046"/>
    </source>
</evidence>
<proteinExistence type="inferred from homology"/>
<dbReference type="InterPro" id="IPR045886">
    <property type="entry name" value="ThiF/MoeB/HesA"/>
</dbReference>
<dbReference type="PANTHER" id="PTHR10953">
    <property type="entry name" value="UBIQUITIN-ACTIVATING ENZYME E1"/>
    <property type="match status" value="1"/>
</dbReference>
<gene>
    <name evidence="15" type="ORF">ABS648_25920</name>
</gene>
<protein>
    <recommendedName>
        <fullName evidence="10">Molybdopterin-synthase adenylyltransferase</fullName>
        <ecNumber evidence="9">2.7.7.80</ecNumber>
    </recommendedName>
    <alternativeName>
        <fullName evidence="13">MoaD protein adenylase</fullName>
    </alternativeName>
    <alternativeName>
        <fullName evidence="11">Molybdopterin-converting factor subunit 1 adenylase</fullName>
    </alternativeName>
    <alternativeName>
        <fullName evidence="12">Sulfur carrier protein MoaD adenylyltransferase</fullName>
    </alternativeName>
</protein>
<evidence type="ECO:0000256" key="9">
    <source>
        <dbReference type="ARBA" id="ARBA00066884"/>
    </source>
</evidence>
<dbReference type="NCBIfam" id="NF004281">
    <property type="entry name" value="PRK05690.1"/>
    <property type="match status" value="1"/>
</dbReference>
<keyword evidence="3 15" id="KW-0808">Transferase</keyword>
<accession>A0AAU7Y124</accession>
<keyword evidence="5" id="KW-0067">ATP-binding</keyword>
<evidence type="ECO:0000256" key="6">
    <source>
        <dbReference type="ARBA" id="ARBA00052218"/>
    </source>
</evidence>
<dbReference type="GO" id="GO:0008641">
    <property type="term" value="F:ubiquitin-like modifier activating enzyme activity"/>
    <property type="evidence" value="ECO:0007669"/>
    <property type="project" value="InterPro"/>
</dbReference>
<evidence type="ECO:0000259" key="14">
    <source>
        <dbReference type="Pfam" id="PF00899"/>
    </source>
</evidence>
<name>A0AAU7Y124_9PSED</name>
<keyword evidence="4" id="KW-0547">Nucleotide-binding</keyword>
<dbReference type="CDD" id="cd00757">
    <property type="entry name" value="ThiF_MoeB_HesA_family"/>
    <property type="match status" value="1"/>
</dbReference>
<organism evidence="15">
    <name type="scientific">Pseudomonas solani</name>
    <dbReference type="NCBI Taxonomy" id="2731552"/>
    <lineage>
        <taxon>Bacteria</taxon>
        <taxon>Pseudomonadati</taxon>
        <taxon>Pseudomonadota</taxon>
        <taxon>Gammaproteobacteria</taxon>
        <taxon>Pseudomonadales</taxon>
        <taxon>Pseudomonadaceae</taxon>
        <taxon>Pseudomonas</taxon>
    </lineage>
</organism>
<evidence type="ECO:0000256" key="2">
    <source>
        <dbReference type="ARBA" id="ARBA00009919"/>
    </source>
</evidence>
<dbReference type="Pfam" id="PF00899">
    <property type="entry name" value="ThiF"/>
    <property type="match status" value="1"/>
</dbReference>
<feature type="domain" description="THIF-type NAD/FAD binding fold" evidence="14">
    <location>
        <begin position="10"/>
        <end position="244"/>
    </location>
</feature>
<sequence length="251" mass="26507">MLSDEELLRYSRQILLPQIDVDGQLRLKQARVLIVGVGGLGSPVALYLAAAGVGELHLADFDSVDLTNLQRQIIHDSQSVGQPKVDSAMARLTALNPEVRLVPHRAALDVDSLAAAVSAVDLVLDCTDNFGTREAVNAACVAARKPLVSGAAIRLEGQLSVFDPRRDDSPCYHCLYGHGSEAELTCSEAGVVGPLVGMVGSLQALEALKLLAGFGEPLVGRLLLVDALGSRFRELRVKRDPGCAVCGNGHA</sequence>
<evidence type="ECO:0000256" key="3">
    <source>
        <dbReference type="ARBA" id="ARBA00022679"/>
    </source>
</evidence>
<keyword evidence="15" id="KW-0548">Nucleotidyltransferase</keyword>
<dbReference type="GO" id="GO:0004792">
    <property type="term" value="F:thiosulfate-cyanide sulfurtransferase activity"/>
    <property type="evidence" value="ECO:0007669"/>
    <property type="project" value="TreeGrafter"/>
</dbReference>
<evidence type="ECO:0000256" key="11">
    <source>
        <dbReference type="ARBA" id="ARBA00075110"/>
    </source>
</evidence>
<dbReference type="EC" id="2.7.7.80" evidence="9"/>
<comment type="catalytic activity">
    <reaction evidence="6">
        <text>[molybdopterin-synthase sulfur-carrier protein]-C-terminal Gly-Gly + ATP + H(+) = [molybdopterin-synthase sulfur-carrier protein]-C-terminal Gly-Gly-AMP + diphosphate</text>
        <dbReference type="Rhea" id="RHEA:43616"/>
        <dbReference type="Rhea" id="RHEA-COMP:12159"/>
        <dbReference type="Rhea" id="RHEA-COMP:12202"/>
        <dbReference type="ChEBI" id="CHEBI:15378"/>
        <dbReference type="ChEBI" id="CHEBI:30616"/>
        <dbReference type="ChEBI" id="CHEBI:33019"/>
        <dbReference type="ChEBI" id="CHEBI:90618"/>
        <dbReference type="ChEBI" id="CHEBI:90778"/>
        <dbReference type="EC" id="2.7.7.80"/>
    </reaction>
</comment>
<comment type="subunit">
    <text evidence="8">Homodimer. Forms a stable heterotetrameric complex of 2 MoeB and 2 MoaD during adenylation of MoaD.</text>
</comment>
<dbReference type="Gene3D" id="3.40.50.720">
    <property type="entry name" value="NAD(P)-binding Rossmann-like Domain"/>
    <property type="match status" value="1"/>
</dbReference>
<comment type="pathway">
    <text evidence="1">Cofactor biosynthesis; molybdopterin biosynthesis.</text>
</comment>
<reference evidence="15" key="1">
    <citation type="submission" date="2023-08" db="EMBL/GenBank/DDBJ databases">
        <title>Increased levels of nutrients transform a symbiont into a lethal pathobiont.</title>
        <authorList>
            <person name="Lachnit T."/>
            <person name="Ulrich L."/>
            <person name="Willmer F.M."/>
            <person name="Hasenbein T."/>
            <person name="Steiner L.X."/>
            <person name="Wolters M."/>
            <person name="Herbst E.M."/>
            <person name="Deines P."/>
        </authorList>
    </citation>
    <scope>NUCLEOTIDE SEQUENCE</scope>
    <source>
        <strain evidence="15">T3</strain>
    </source>
</reference>
<dbReference type="GO" id="GO:0061605">
    <property type="term" value="F:molybdopterin-synthase adenylyltransferase activity"/>
    <property type="evidence" value="ECO:0007669"/>
    <property type="project" value="UniProtKB-EC"/>
</dbReference>
<dbReference type="RefSeq" id="WP_043245626.1">
    <property type="nucleotide sequence ID" value="NZ_CP146285.1"/>
</dbReference>
<dbReference type="FunFam" id="3.40.50.720:FF:000033">
    <property type="entry name" value="Adenylyltransferase and sulfurtransferase MOCS3"/>
    <property type="match status" value="1"/>
</dbReference>
<dbReference type="SUPFAM" id="SSF69572">
    <property type="entry name" value="Activating enzymes of the ubiquitin-like proteins"/>
    <property type="match status" value="1"/>
</dbReference>
<evidence type="ECO:0000256" key="4">
    <source>
        <dbReference type="ARBA" id="ARBA00022741"/>
    </source>
</evidence>
<dbReference type="PANTHER" id="PTHR10953:SF194">
    <property type="entry name" value="MOLYBDOPTERIN-SYNTHASE ADENYLYLTRANSFERASE"/>
    <property type="match status" value="1"/>
</dbReference>
<dbReference type="GO" id="GO:0008146">
    <property type="term" value="F:sulfotransferase activity"/>
    <property type="evidence" value="ECO:0007669"/>
    <property type="project" value="TreeGrafter"/>
</dbReference>
<evidence type="ECO:0000256" key="10">
    <source>
        <dbReference type="ARBA" id="ARBA00073635"/>
    </source>
</evidence>
<evidence type="ECO:0000256" key="7">
    <source>
        <dbReference type="ARBA" id="ARBA00055169"/>
    </source>
</evidence>
<evidence type="ECO:0000256" key="12">
    <source>
        <dbReference type="ARBA" id="ARBA00075328"/>
    </source>
</evidence>
<evidence type="ECO:0000256" key="5">
    <source>
        <dbReference type="ARBA" id="ARBA00022840"/>
    </source>
</evidence>
<evidence type="ECO:0000256" key="13">
    <source>
        <dbReference type="ARBA" id="ARBA00078531"/>
    </source>
</evidence>
<dbReference type="InterPro" id="IPR035985">
    <property type="entry name" value="Ubiquitin-activating_enz"/>
</dbReference>
<comment type="function">
    <text evidence="7">Catalyzes the adenylation by ATP of the carboxyl group of the C-terminal glycine of sulfur carrier protein MoaD.</text>
</comment>